<dbReference type="Gene3D" id="3.40.50.2000">
    <property type="entry name" value="Glycogen Phosphorylase B"/>
    <property type="match status" value="2"/>
</dbReference>
<dbReference type="InterPro" id="IPR028098">
    <property type="entry name" value="Glyco_trans_4-like_N"/>
</dbReference>
<gene>
    <name evidence="3" type="ORF">COS76_02770</name>
</gene>
<evidence type="ECO:0000259" key="2">
    <source>
        <dbReference type="Pfam" id="PF13439"/>
    </source>
</evidence>
<dbReference type="PANTHER" id="PTHR45947:SF3">
    <property type="entry name" value="SULFOQUINOVOSYL TRANSFERASE SQD2"/>
    <property type="match status" value="1"/>
</dbReference>
<name>A0A2M7AWP4_9BACT</name>
<dbReference type="CDD" id="cd03801">
    <property type="entry name" value="GT4_PimA-like"/>
    <property type="match status" value="1"/>
</dbReference>
<dbReference type="AlphaFoldDB" id="A0A2M7AWP4"/>
<dbReference type="EMBL" id="PEVY01000057">
    <property type="protein sequence ID" value="PIU75060.1"/>
    <property type="molecule type" value="Genomic_DNA"/>
</dbReference>
<dbReference type="Pfam" id="PF00534">
    <property type="entry name" value="Glycos_transf_1"/>
    <property type="match status" value="1"/>
</dbReference>
<dbReference type="Pfam" id="PF13439">
    <property type="entry name" value="Glyco_transf_4"/>
    <property type="match status" value="1"/>
</dbReference>
<evidence type="ECO:0000313" key="3">
    <source>
        <dbReference type="EMBL" id="PIU75060.1"/>
    </source>
</evidence>
<feature type="domain" description="Glycosyl transferase family 1" evidence="1">
    <location>
        <begin position="192"/>
        <end position="344"/>
    </location>
</feature>
<dbReference type="SUPFAM" id="SSF53756">
    <property type="entry name" value="UDP-Glycosyltransferase/glycogen phosphorylase"/>
    <property type="match status" value="1"/>
</dbReference>
<dbReference type="InterPro" id="IPR001296">
    <property type="entry name" value="Glyco_trans_1"/>
</dbReference>
<feature type="domain" description="Glycosyltransferase subfamily 4-like N-terminal" evidence="2">
    <location>
        <begin position="16"/>
        <end position="173"/>
    </location>
</feature>
<dbReference type="InterPro" id="IPR050194">
    <property type="entry name" value="Glycosyltransferase_grp1"/>
</dbReference>
<sequence>MKIAIIGTKGIPGSSGGVERYVDELSVRLVKLGHQVLVYCRSWYTDRKRYHGVKLVYRPTIHTKHLDAISHTWFSMWDALLKEKVDILHIQGVGPALLAGVAKILRPKTKIVITFHCRDSLHQKWGLISRAFLKLGERLAVKAPAATIAVSQGLQEYVYKNWQDLVYYIPNGISGVIIKKQMSLLAKFDLEPNRYLLTVCRLVPHKGIHYLIEAFNKIDNNKFKLVVIGDSSFTDKYSQQLREMAAPNHNIIFTGGLDYKNLATFYQNAYLYIQPSETEGLSLSLLEAQSFGTPALVSDIDENKEAIGQYGFTFKNTNINDLAKKIAFLLSHRVLVRETGIKAKSRVHREYNWNKIARQTANLYEIVMNK</sequence>
<accession>A0A2M7AWP4</accession>
<protein>
    <submittedName>
        <fullName evidence="3">Glycosyl transferase family 1</fullName>
    </submittedName>
</protein>
<organism evidence="3 4">
    <name type="scientific">Candidatus Portnoybacteria bacterium CG06_land_8_20_14_3_00_39_12</name>
    <dbReference type="NCBI Taxonomy" id="1974809"/>
    <lineage>
        <taxon>Bacteria</taxon>
        <taxon>Candidatus Portnoyibacteriota</taxon>
    </lineage>
</organism>
<keyword evidence="3" id="KW-0808">Transferase</keyword>
<evidence type="ECO:0000313" key="4">
    <source>
        <dbReference type="Proteomes" id="UP000228775"/>
    </source>
</evidence>
<dbReference type="PANTHER" id="PTHR45947">
    <property type="entry name" value="SULFOQUINOVOSYL TRANSFERASE SQD2"/>
    <property type="match status" value="1"/>
</dbReference>
<dbReference type="GO" id="GO:0016757">
    <property type="term" value="F:glycosyltransferase activity"/>
    <property type="evidence" value="ECO:0007669"/>
    <property type="project" value="InterPro"/>
</dbReference>
<evidence type="ECO:0000259" key="1">
    <source>
        <dbReference type="Pfam" id="PF00534"/>
    </source>
</evidence>
<reference evidence="4" key="1">
    <citation type="submission" date="2017-09" db="EMBL/GenBank/DDBJ databases">
        <title>Depth-based differentiation of microbial function through sediment-hosted aquifers and enrichment of novel symbionts in the deep terrestrial subsurface.</title>
        <authorList>
            <person name="Probst A.J."/>
            <person name="Ladd B."/>
            <person name="Jarett J.K."/>
            <person name="Geller-Mcgrath D.E."/>
            <person name="Sieber C.M.K."/>
            <person name="Emerson J.B."/>
            <person name="Anantharaman K."/>
            <person name="Thomas B.C."/>
            <person name="Malmstrom R."/>
            <person name="Stieglmeier M."/>
            <person name="Klingl A."/>
            <person name="Woyke T."/>
            <person name="Ryan C.M."/>
            <person name="Banfield J.F."/>
        </authorList>
    </citation>
    <scope>NUCLEOTIDE SEQUENCE [LARGE SCALE GENOMIC DNA]</scope>
</reference>
<dbReference type="Proteomes" id="UP000228775">
    <property type="component" value="Unassembled WGS sequence"/>
</dbReference>
<proteinExistence type="predicted"/>
<comment type="caution">
    <text evidence="3">The sequence shown here is derived from an EMBL/GenBank/DDBJ whole genome shotgun (WGS) entry which is preliminary data.</text>
</comment>